<dbReference type="GO" id="GO:0046872">
    <property type="term" value="F:metal ion binding"/>
    <property type="evidence" value="ECO:0007669"/>
    <property type="project" value="UniProtKB-KW"/>
</dbReference>
<dbReference type="InterPro" id="IPR017850">
    <property type="entry name" value="Alkaline_phosphatase_core_sf"/>
</dbReference>
<dbReference type="Gene3D" id="3.30.1360.150">
    <property type="match status" value="1"/>
</dbReference>
<evidence type="ECO:0000313" key="6">
    <source>
        <dbReference type="EMBL" id="RKF20454.1"/>
    </source>
</evidence>
<dbReference type="PANTHER" id="PTHR10151:SF120">
    <property type="entry name" value="BIS(5'-ADENOSYL)-TRIPHOSPHATASE"/>
    <property type="match status" value="1"/>
</dbReference>
<dbReference type="InterPro" id="IPR002591">
    <property type="entry name" value="Phosphodiest/P_Trfase"/>
</dbReference>
<keyword evidence="3" id="KW-0732">Signal</keyword>
<dbReference type="PANTHER" id="PTHR10151">
    <property type="entry name" value="ECTONUCLEOTIDE PYROPHOSPHATASE/PHOSPHODIESTERASE"/>
    <property type="match status" value="1"/>
</dbReference>
<evidence type="ECO:0000256" key="1">
    <source>
        <dbReference type="ARBA" id="ARBA00022553"/>
    </source>
</evidence>
<dbReference type="Gene3D" id="3.40.720.10">
    <property type="entry name" value="Alkaline Phosphatase, subunit A"/>
    <property type="match status" value="1"/>
</dbReference>
<comment type="caution">
    <text evidence="6">The sequence shown here is derived from an EMBL/GenBank/DDBJ whole genome shotgun (WGS) entry which is preliminary data.</text>
</comment>
<dbReference type="PIRSF" id="PIRSF031924">
    <property type="entry name" value="Pi-irrepressible_AP"/>
    <property type="match status" value="1"/>
</dbReference>
<dbReference type="Proteomes" id="UP000286482">
    <property type="component" value="Unassembled WGS sequence"/>
</dbReference>
<proteinExistence type="predicted"/>
<dbReference type="InterPro" id="IPR026263">
    <property type="entry name" value="Alkaline_phosphatase_prok"/>
</dbReference>
<gene>
    <name evidence="6" type="ORF">DBZ36_04355</name>
</gene>
<dbReference type="OrthoDB" id="9766127at2"/>
<accession>A0A420EIH9</accession>
<keyword evidence="2" id="KW-0479">Metal-binding</keyword>
<evidence type="ECO:0000256" key="4">
    <source>
        <dbReference type="PIRSR" id="PIRSR031924-50"/>
    </source>
</evidence>
<evidence type="ECO:0000256" key="5">
    <source>
        <dbReference type="PIRSR" id="PIRSR031924-51"/>
    </source>
</evidence>
<feature type="binding site" evidence="5">
    <location>
        <position position="94"/>
    </location>
    <ligand>
        <name>substrate</name>
    </ligand>
</feature>
<dbReference type="Pfam" id="PF01663">
    <property type="entry name" value="Phosphodiest"/>
    <property type="match status" value="1"/>
</dbReference>
<dbReference type="SUPFAM" id="SSF53649">
    <property type="entry name" value="Alkaline phosphatase-like"/>
    <property type="match status" value="1"/>
</dbReference>
<keyword evidence="7" id="KW-1185">Reference proteome</keyword>
<evidence type="ECO:0000313" key="7">
    <source>
        <dbReference type="Proteomes" id="UP000286482"/>
    </source>
</evidence>
<evidence type="ECO:0000256" key="2">
    <source>
        <dbReference type="ARBA" id="ARBA00022723"/>
    </source>
</evidence>
<dbReference type="CDD" id="cd16016">
    <property type="entry name" value="AP-SPAP"/>
    <property type="match status" value="1"/>
</dbReference>
<feature type="binding site" evidence="5">
    <location>
        <begin position="170"/>
        <end position="172"/>
    </location>
    <ligand>
        <name>substrate</name>
    </ligand>
</feature>
<feature type="active site" description="Phosphothreonine intermediate" evidence="4">
    <location>
        <position position="73"/>
    </location>
</feature>
<reference evidence="6 7" key="1">
    <citation type="submission" date="2018-09" db="EMBL/GenBank/DDBJ databases">
        <authorList>
            <person name="Wang Z."/>
        </authorList>
    </citation>
    <scope>NUCLEOTIDE SEQUENCE [LARGE SCALE GENOMIC DNA]</scope>
    <source>
        <strain evidence="6 7">ALS 81</strain>
    </source>
</reference>
<dbReference type="EMBL" id="RAQO01000004">
    <property type="protein sequence ID" value="RKF20454.1"/>
    <property type="molecule type" value="Genomic_DNA"/>
</dbReference>
<evidence type="ECO:0000256" key="3">
    <source>
        <dbReference type="ARBA" id="ARBA00022729"/>
    </source>
</evidence>
<protein>
    <submittedName>
        <fullName evidence="6">Alkaline phosphatase family protein</fullName>
    </submittedName>
</protein>
<organism evidence="6 7">
    <name type="scientific">Alginatibacterium sediminis</name>
    <dbReference type="NCBI Taxonomy" id="2164068"/>
    <lineage>
        <taxon>Bacteria</taxon>
        <taxon>Pseudomonadati</taxon>
        <taxon>Pseudomonadota</taxon>
        <taxon>Gammaproteobacteria</taxon>
        <taxon>Alteromonadales</taxon>
        <taxon>Alteromonadaceae</taxon>
        <taxon>Alginatibacterium</taxon>
    </lineage>
</organism>
<dbReference type="AlphaFoldDB" id="A0A420EIH9"/>
<dbReference type="GO" id="GO:0004035">
    <property type="term" value="F:alkaline phosphatase activity"/>
    <property type="evidence" value="ECO:0007669"/>
    <property type="project" value="InterPro"/>
</dbReference>
<sequence>MIVLSSISLSNFAAADSDTQIAPKLVLQITVDALRGDLPYRYQEQFGDKGFKYFMREGLVFKNAHYQHANTETIVGHASLATGATPSIHGMVGNIWFDRTQDRVVYNIEDENYSLLGEGGDVDKSTEIDATQKAANSDGRSPLPFLVSTFSDELAISSFGQSKIFGVSVKDRGAVSLAGQYGKAFWFSKSKSQFVTSDYYYDTYPQWVSEFNAQGHPNRYSDTSWELSVDSNDYRVPADQDVSYKTDLAGFGQQFPHPYGPASDKYFTTKLTLSPAGDALTLDFAKALLDAENLGNNQQTDYLSVSFSSNDYVIHIFGPSSREAEDNLIQLDQRIAELLQYVDDKVGLQNTLVVLSADHGAPEVPGYLSSLGGKKSRYFDINSLTSESVDARLKSSFGVGVELIDLYTHPYIYLNQEVLATNKLDSNQVAQTLTQILQQLDGIQYAVSKSDLQRTSLASSPIMERISNNFHPDRSGEIYLVFEPNVYINDFDGLEVASVHGSPWNYDTHVPIMFLAPGLDSSVIQRPVTPYDIAPTLSHYLNINSPSGSTGQPLLELFDSH</sequence>
<keyword evidence="1 4" id="KW-0597">Phosphoprotein</keyword>
<name>A0A420EIH9_9ALTE</name>